<keyword evidence="5" id="KW-0238">DNA-binding</keyword>
<feature type="compositionally biased region" description="Polar residues" evidence="8">
    <location>
        <begin position="168"/>
        <end position="182"/>
    </location>
</feature>
<evidence type="ECO:0000256" key="8">
    <source>
        <dbReference type="SAM" id="MobiDB-lite"/>
    </source>
</evidence>
<dbReference type="GO" id="GO:0000981">
    <property type="term" value="F:DNA-binding transcription factor activity, RNA polymerase II-specific"/>
    <property type="evidence" value="ECO:0007669"/>
    <property type="project" value="InterPro"/>
</dbReference>
<dbReference type="InterPro" id="IPR036864">
    <property type="entry name" value="Zn2-C6_fun-type_DNA-bd_sf"/>
</dbReference>
<keyword evidence="2" id="KW-0479">Metal-binding</keyword>
<dbReference type="Gene3D" id="4.10.240.10">
    <property type="entry name" value="Zn(2)-C6 fungal-type DNA-binding domain"/>
    <property type="match status" value="1"/>
</dbReference>
<comment type="subcellular location">
    <subcellularLocation>
        <location evidence="1">Nucleus</location>
    </subcellularLocation>
</comment>
<name>A0A9P8AGV3_9ASCO</name>
<feature type="compositionally biased region" description="Polar residues" evidence="8">
    <location>
        <begin position="438"/>
        <end position="448"/>
    </location>
</feature>
<dbReference type="PANTHER" id="PTHR31845:SF34">
    <property type="entry name" value="TRANSCRIPTIONAL ACTIVATOR OF PROTEASES PRTT"/>
    <property type="match status" value="1"/>
</dbReference>
<dbReference type="GO" id="GO:0005634">
    <property type="term" value="C:nucleus"/>
    <property type="evidence" value="ECO:0007669"/>
    <property type="project" value="UniProtKB-SubCell"/>
</dbReference>
<dbReference type="GO" id="GO:0000976">
    <property type="term" value="F:transcription cis-regulatory region binding"/>
    <property type="evidence" value="ECO:0007669"/>
    <property type="project" value="TreeGrafter"/>
</dbReference>
<dbReference type="SUPFAM" id="SSF57701">
    <property type="entry name" value="Zn2/Cys6 DNA-binding domain"/>
    <property type="match status" value="1"/>
</dbReference>
<evidence type="ECO:0000256" key="1">
    <source>
        <dbReference type="ARBA" id="ARBA00004123"/>
    </source>
</evidence>
<dbReference type="InterPro" id="IPR001138">
    <property type="entry name" value="Zn2Cys6_DnaBD"/>
</dbReference>
<protein>
    <recommendedName>
        <fullName evidence="9">Zn(2)-C6 fungal-type domain-containing protein</fullName>
    </recommendedName>
</protein>
<gene>
    <name evidence="10" type="ORF">KQ657_001498</name>
</gene>
<dbReference type="SMART" id="SM00066">
    <property type="entry name" value="GAL4"/>
    <property type="match status" value="1"/>
</dbReference>
<evidence type="ECO:0000259" key="9">
    <source>
        <dbReference type="PROSITE" id="PS50048"/>
    </source>
</evidence>
<feature type="domain" description="Zn(2)-C6 fungal-type" evidence="9">
    <location>
        <begin position="46"/>
        <end position="79"/>
    </location>
</feature>
<accession>A0A9P8AGV3</accession>
<comment type="caution">
    <text evidence="10">The sequence shown here is derived from an EMBL/GenBank/DDBJ whole genome shotgun (WGS) entry which is preliminary data.</text>
</comment>
<keyword evidence="7" id="KW-0539">Nucleus</keyword>
<evidence type="ECO:0000313" key="11">
    <source>
        <dbReference type="Proteomes" id="UP000790833"/>
    </source>
</evidence>
<evidence type="ECO:0000256" key="4">
    <source>
        <dbReference type="ARBA" id="ARBA00023015"/>
    </source>
</evidence>
<keyword evidence="4" id="KW-0805">Transcription regulation</keyword>
<dbReference type="RefSeq" id="XP_043048265.1">
    <property type="nucleotide sequence ID" value="XM_043192293.1"/>
</dbReference>
<dbReference type="Proteomes" id="UP000790833">
    <property type="component" value="Unassembled WGS sequence"/>
</dbReference>
<sequence>MSEAENSSGEPPKKKNKSKSDTESKQVDDQEHRTRKISQATRTLKACDLCRRQKTRCIRSDDNRTSCIRCIFLNKPCSLDVDLEVKKSLNESLGVSISNHPMDVGIPNFTSANNSNTTTNNNNNKDKIDAIYRMVRELLAVTKNPSTAAIDSKLLIYDPLDSGPLQPLGSTVDNSNRITQSPAKLGGHHHHHQRGRQMLTTTDTVYDLDINFRPMEAIPFTVVNNMRDEINDMPKLITSIFPQWYPFMQFERKPSRKDIITLNILSLNEAIALMNDFRRNYGRWVSFPQNLPTDHLVERIREKSSFLLTTCCVISYRYSPLRMTHKKNYKILMKHLITDFKAALLKNAAMQPHRDGDIEFLQAIVILSIYLHSLSSSITNKYKPFILEDSGDDEDDNLDDEELQEFTLDPWNLSSMGLTTFISRGTLGDSLFGNMKSTTSKSSSYNPGTANDGDDINTNNTNPEDRIFTFLFDPLESSNEYQKLTVIRLYNHLTLVHLVNCVISGRMCILDDTRLDYCKNTLGLPSSTNFDGRMISEIQILVICYKFIQALLLSTSSEEVEDHYKYTQGEMLAWKGQWEYLFEQPALQFVDFCSNFVQLLVIFNYIYYKLKLEGKFKKNPTNYIPQLGNLDSVLELANMADLAIMYQYALNVVSTIRNIENDAYFAYLSDQIHFFFYFAGIVLVKMIECFKLKKVAIDYRPSRSCLKLLTKKFDAVGLNNDLISTYKNGLIQVAKKCNLDLT</sequence>
<organism evidence="10 11">
    <name type="scientific">Scheffersomyces spartinae</name>
    <dbReference type="NCBI Taxonomy" id="45513"/>
    <lineage>
        <taxon>Eukaryota</taxon>
        <taxon>Fungi</taxon>
        <taxon>Dikarya</taxon>
        <taxon>Ascomycota</taxon>
        <taxon>Saccharomycotina</taxon>
        <taxon>Pichiomycetes</taxon>
        <taxon>Debaryomycetaceae</taxon>
        <taxon>Scheffersomyces</taxon>
    </lineage>
</organism>
<dbReference type="InterPro" id="IPR051089">
    <property type="entry name" value="prtT"/>
</dbReference>
<proteinExistence type="predicted"/>
<dbReference type="AlphaFoldDB" id="A0A9P8AGV3"/>
<keyword evidence="11" id="KW-1185">Reference proteome</keyword>
<dbReference type="PROSITE" id="PS00463">
    <property type="entry name" value="ZN2_CY6_FUNGAL_1"/>
    <property type="match status" value="1"/>
</dbReference>
<dbReference type="Pfam" id="PF00172">
    <property type="entry name" value="Zn_clus"/>
    <property type="match status" value="1"/>
</dbReference>
<feature type="region of interest" description="Disordered" evidence="8">
    <location>
        <begin position="438"/>
        <end position="461"/>
    </location>
</feature>
<reference evidence="10" key="1">
    <citation type="submission" date="2021-03" db="EMBL/GenBank/DDBJ databases">
        <authorList>
            <person name="Palmer J.M."/>
        </authorList>
    </citation>
    <scope>NUCLEOTIDE SEQUENCE</scope>
    <source>
        <strain evidence="10">ARV_011</strain>
    </source>
</reference>
<evidence type="ECO:0000256" key="5">
    <source>
        <dbReference type="ARBA" id="ARBA00023125"/>
    </source>
</evidence>
<feature type="compositionally biased region" description="Basic residues" evidence="8">
    <location>
        <begin position="186"/>
        <end position="195"/>
    </location>
</feature>
<dbReference type="PANTHER" id="PTHR31845">
    <property type="entry name" value="FINGER DOMAIN PROTEIN, PUTATIVE-RELATED"/>
    <property type="match status" value="1"/>
</dbReference>
<dbReference type="CDD" id="cd00067">
    <property type="entry name" value="GAL4"/>
    <property type="match status" value="1"/>
</dbReference>
<evidence type="ECO:0000256" key="6">
    <source>
        <dbReference type="ARBA" id="ARBA00023163"/>
    </source>
</evidence>
<evidence type="ECO:0000256" key="7">
    <source>
        <dbReference type="ARBA" id="ARBA00023242"/>
    </source>
</evidence>
<feature type="region of interest" description="Disordered" evidence="8">
    <location>
        <begin position="1"/>
        <end position="37"/>
    </location>
</feature>
<evidence type="ECO:0000256" key="3">
    <source>
        <dbReference type="ARBA" id="ARBA00022833"/>
    </source>
</evidence>
<dbReference type="GeneID" id="66114872"/>
<feature type="region of interest" description="Disordered" evidence="8">
    <location>
        <begin position="168"/>
        <end position="196"/>
    </location>
</feature>
<dbReference type="PROSITE" id="PS50048">
    <property type="entry name" value="ZN2_CY6_FUNGAL_2"/>
    <property type="match status" value="1"/>
</dbReference>
<keyword evidence="3" id="KW-0862">Zinc</keyword>
<feature type="compositionally biased region" description="Basic and acidic residues" evidence="8">
    <location>
        <begin position="18"/>
        <end position="32"/>
    </location>
</feature>
<evidence type="ECO:0000256" key="2">
    <source>
        <dbReference type="ARBA" id="ARBA00022723"/>
    </source>
</evidence>
<keyword evidence="6" id="KW-0804">Transcription</keyword>
<dbReference type="GO" id="GO:0008270">
    <property type="term" value="F:zinc ion binding"/>
    <property type="evidence" value="ECO:0007669"/>
    <property type="project" value="InterPro"/>
</dbReference>
<dbReference type="EMBL" id="JAHMUF010000016">
    <property type="protein sequence ID" value="KAG7192715.1"/>
    <property type="molecule type" value="Genomic_DNA"/>
</dbReference>
<dbReference type="OrthoDB" id="2595934at2759"/>
<evidence type="ECO:0000313" key="10">
    <source>
        <dbReference type="EMBL" id="KAG7192715.1"/>
    </source>
</evidence>